<reference evidence="1 2" key="1">
    <citation type="journal article" date="2013" name="Genome Announc.">
        <title>Draft genome sequences for three mercury-methylating, sulfate-reducing bacteria.</title>
        <authorList>
            <person name="Brown S.D."/>
            <person name="Hurt R.A.Jr."/>
            <person name="Gilmour C.C."/>
            <person name="Elias D.A."/>
        </authorList>
    </citation>
    <scope>NUCLEOTIDE SEQUENCE [LARGE SCALE GENOMIC DNA]</scope>
    <source>
        <strain evidence="1 2">DSM 2059</strain>
    </source>
</reference>
<protein>
    <submittedName>
        <fullName evidence="1">Uncharacterized protein</fullName>
    </submittedName>
</protein>
<proteinExistence type="predicted"/>
<dbReference type="OrthoDB" id="1898893at2"/>
<accession>S7TRY6</accession>
<comment type="caution">
    <text evidence="1">The sequence shown here is derived from an EMBL/GenBank/DDBJ whole genome shotgun (WGS) entry which is preliminary data.</text>
</comment>
<dbReference type="AlphaFoldDB" id="S7TRY6"/>
<name>S7TRY6_DESML</name>
<evidence type="ECO:0000313" key="2">
    <source>
        <dbReference type="Proteomes" id="UP000014977"/>
    </source>
</evidence>
<dbReference type="EMBL" id="ATHJ01000088">
    <property type="protein sequence ID" value="EPR39736.1"/>
    <property type="molecule type" value="Genomic_DNA"/>
</dbReference>
<sequence>MTKVTVKVIDAIMGKGKTSWAIQHMNENASEDNPFIYITPFLDEIKDRIIPECKASKFAQPEVHIVRGKRQNKSDSLKALLVEGRNIASTHKLFSRVDREALDLIKLRGYTLILDEVMSVLEPLDVPEADFKAMMGHDVLRIDEDDPIYQGSIRKLMPGSTMKDVSAFRYYVDLAEMDRLVLANGKAMLWLFPHEIFETFRDIYCMTYMFEGQIQKAYYDLFGVKYEYFDVQGSRDAGFKLVPGVDGRDTEMNALEMISGLIDLIPEDDRLNCVGDEPGALSLSWYQRQTPAVIDLLRKNLGNYFKHKTKGGARSRLWATYSKFVRPLEGNGYMSSNKDTSAHLAFNAKATNKYRTRFNLAYCCNVHLKPEITRFFDFHGVKIDEEQYALSVLIQWVWRSRIRENKSVTLYLPSSRMRGLLHRWLSGEFLKSKIS</sequence>
<dbReference type="STRING" id="897.B2D07_18970"/>
<dbReference type="eggNOG" id="ENOG502ZASU">
    <property type="taxonomic scope" value="Bacteria"/>
</dbReference>
<keyword evidence="2" id="KW-1185">Reference proteome</keyword>
<gene>
    <name evidence="1" type="ORF">dsmv_2584</name>
</gene>
<organism evidence="1 2">
    <name type="scientific">Desulfococcus multivorans DSM 2059</name>
    <dbReference type="NCBI Taxonomy" id="1121405"/>
    <lineage>
        <taxon>Bacteria</taxon>
        <taxon>Pseudomonadati</taxon>
        <taxon>Thermodesulfobacteriota</taxon>
        <taxon>Desulfobacteria</taxon>
        <taxon>Desulfobacterales</taxon>
        <taxon>Desulfococcaceae</taxon>
        <taxon>Desulfococcus</taxon>
    </lineage>
</organism>
<dbReference type="RefSeq" id="WP_020877341.1">
    <property type="nucleotide sequence ID" value="NZ_ATHJ01000088.1"/>
</dbReference>
<dbReference type="PATRIC" id="fig|1121405.3.peg.2235"/>
<evidence type="ECO:0000313" key="1">
    <source>
        <dbReference type="EMBL" id="EPR39736.1"/>
    </source>
</evidence>
<dbReference type="Proteomes" id="UP000014977">
    <property type="component" value="Unassembled WGS sequence"/>
</dbReference>